<protein>
    <submittedName>
        <fullName evidence="4">PilT protein domain protein</fullName>
    </submittedName>
</protein>
<dbReference type="InterPro" id="IPR001482">
    <property type="entry name" value="T2SS/T4SS_dom"/>
</dbReference>
<dbReference type="STRING" id="694429.Pyrfu_1725"/>
<dbReference type="SUPFAM" id="SSF52540">
    <property type="entry name" value="P-loop containing nucleoside triphosphate hydrolases"/>
    <property type="match status" value="1"/>
</dbReference>
<dbReference type="InterPro" id="IPR002716">
    <property type="entry name" value="PIN_dom"/>
</dbReference>
<sequence>MERVTTVYYYTPQQEVYVPDTSVLIEGIVSKLIREGRIRGKIVIHRAVIAELEHQANLGKTIGFAGLREIREIRRLAEEGLIDFEIGGNRPSPSEIAHAKKGAIDALIRDYALEIGATLITGDRIQALVAEAMGIPVIYIPPREGERLTIERLFDEQTMSVHLKEGVVPRAKKGKPGSWKLVDLDDRPMTRDELEEIAREIVEAAKRRKDGFVEIDRAGSTIVQLGDYRVVITRPPLSEAWEITIVRPVARLSLEDYNLPPKLLRRLEERAEGILIAGAPGAGKTTFAQALAEYYARKGKIVKTIESPRDMRLPPEITQYSKNYASIGELHDILLLSRPDYTVFDELRTDEDFKLYIDLRLAGIGMIGVVHATTPIDAIQRFLQRVDIGLLPSIIDTVIFIDKGQIEAVYELRMTVKLPTGLREAELARPVVEVVDFLTGELVYEIYTFGEQRVVVPVKKVKMGALEERVKKLVERLIPGADVEISDEGVVIVNIPRIAAKTVMKKIRKLKKLEEKYGVHIRVNLVG</sequence>
<comment type="similarity">
    <text evidence="1">In the N-terminal section; belongs to the PINc/VapC protein family.</text>
</comment>
<dbReference type="RefSeq" id="WP_014027257.1">
    <property type="nucleotide sequence ID" value="NC_015931.1"/>
</dbReference>
<dbReference type="InterPro" id="IPR052041">
    <property type="entry name" value="Nucleic_acid_metab_PIN/TRAM"/>
</dbReference>
<dbReference type="PANTHER" id="PTHR11603:SF147">
    <property type="entry name" value="MEMBRANE PROTEIN"/>
    <property type="match status" value="1"/>
</dbReference>
<dbReference type="HOGENOM" id="CLU_023387_0_0_2"/>
<evidence type="ECO:0000313" key="4">
    <source>
        <dbReference type="EMBL" id="AEM39580.1"/>
    </source>
</evidence>
<dbReference type="Pfam" id="PF00437">
    <property type="entry name" value="T2SSE"/>
    <property type="match status" value="1"/>
</dbReference>
<dbReference type="Proteomes" id="UP000001037">
    <property type="component" value="Chromosome"/>
</dbReference>
<dbReference type="Gene3D" id="3.40.50.300">
    <property type="entry name" value="P-loop containing nucleotide triphosphate hydrolases"/>
    <property type="match status" value="1"/>
</dbReference>
<dbReference type="CDD" id="cd09878">
    <property type="entry name" value="PIN_VapC_VirB11L-ATPase-like"/>
    <property type="match status" value="1"/>
</dbReference>
<dbReference type="SMART" id="SM00670">
    <property type="entry name" value="PINc"/>
    <property type="match status" value="1"/>
</dbReference>
<keyword evidence="5" id="KW-1185">Reference proteome</keyword>
<dbReference type="SUPFAM" id="SSF88723">
    <property type="entry name" value="PIN domain-like"/>
    <property type="match status" value="1"/>
</dbReference>
<dbReference type="KEGG" id="pfm:Pyrfu_1725"/>
<dbReference type="InterPro" id="IPR029060">
    <property type="entry name" value="PIN-like_dom_sf"/>
</dbReference>
<dbReference type="eggNOG" id="arCOG04116">
    <property type="taxonomic scope" value="Archaea"/>
</dbReference>
<accession>G0ECL0</accession>
<dbReference type="InParanoid" id="G0ECL0"/>
<organism evidence="4 5">
    <name type="scientific">Pyrolobus fumarii (strain DSM 11204 / 1A)</name>
    <dbReference type="NCBI Taxonomy" id="694429"/>
    <lineage>
        <taxon>Archaea</taxon>
        <taxon>Thermoproteota</taxon>
        <taxon>Thermoprotei</taxon>
        <taxon>Desulfurococcales</taxon>
        <taxon>Pyrodictiaceae</taxon>
        <taxon>Pyrolobus</taxon>
    </lineage>
</organism>
<dbReference type="Pfam" id="PF01850">
    <property type="entry name" value="PIN"/>
    <property type="match status" value="1"/>
</dbReference>
<dbReference type="NCBIfam" id="NF010335">
    <property type="entry name" value="PRK13764.1"/>
    <property type="match status" value="1"/>
</dbReference>
<evidence type="ECO:0000259" key="3">
    <source>
        <dbReference type="SMART" id="SM00670"/>
    </source>
</evidence>
<proteinExistence type="inferred from homology"/>
<evidence type="ECO:0000313" key="5">
    <source>
        <dbReference type="Proteomes" id="UP000001037"/>
    </source>
</evidence>
<gene>
    <name evidence="4" type="ordered locus">Pyrfu_1725</name>
</gene>
<dbReference type="GeneID" id="11138914"/>
<dbReference type="InterPro" id="IPR003593">
    <property type="entry name" value="AAA+_ATPase"/>
</dbReference>
<dbReference type="InterPro" id="IPR027417">
    <property type="entry name" value="P-loop_NTPase"/>
</dbReference>
<feature type="domain" description="PIN" evidence="3">
    <location>
        <begin position="15"/>
        <end position="128"/>
    </location>
</feature>
<reference evidence="4 5" key="1">
    <citation type="journal article" date="2011" name="Stand. Genomic Sci.">
        <title>Complete genome sequence of the hyperthermophilic chemolithoautotroph Pyrolobus fumarii type strain (1A).</title>
        <authorList>
            <person name="Anderson I."/>
            <person name="Goker M."/>
            <person name="Nolan M."/>
            <person name="Lucas S."/>
            <person name="Hammon N."/>
            <person name="Deshpande S."/>
            <person name="Cheng J.F."/>
            <person name="Tapia R."/>
            <person name="Han C."/>
            <person name="Goodwin L."/>
            <person name="Pitluck S."/>
            <person name="Huntemann M."/>
            <person name="Liolios K."/>
            <person name="Ivanova N."/>
            <person name="Pagani I."/>
            <person name="Mavromatis K."/>
            <person name="Ovchinikova G."/>
            <person name="Pati A."/>
            <person name="Chen A."/>
            <person name="Palaniappan K."/>
            <person name="Land M."/>
            <person name="Hauser L."/>
            <person name="Brambilla E.M."/>
            <person name="Huber H."/>
            <person name="Yasawong M."/>
            <person name="Rohde M."/>
            <person name="Spring S."/>
            <person name="Abt B."/>
            <person name="Sikorski J."/>
            <person name="Wirth R."/>
            <person name="Detter J.C."/>
            <person name="Woyke T."/>
            <person name="Bristow J."/>
            <person name="Eisen J.A."/>
            <person name="Markowitz V."/>
            <person name="Hugenholtz P."/>
            <person name="Kyrpides N.C."/>
            <person name="Klenk H.P."/>
            <person name="Lapidus A."/>
        </authorList>
    </citation>
    <scope>NUCLEOTIDE SEQUENCE [LARGE SCALE GENOMIC DNA]</scope>
    <source>
        <strain evidence="5">DSM 11204 / 1A</strain>
    </source>
</reference>
<evidence type="ECO:0000256" key="1">
    <source>
        <dbReference type="ARBA" id="ARBA00046345"/>
    </source>
</evidence>
<dbReference type="SMART" id="SM00382">
    <property type="entry name" value="AAA"/>
    <property type="match status" value="1"/>
</dbReference>
<dbReference type="AlphaFoldDB" id="G0ECL0"/>
<dbReference type="Gene3D" id="3.40.50.1010">
    <property type="entry name" value="5'-nuclease"/>
    <property type="match status" value="1"/>
</dbReference>
<name>G0ECL0_PYRF1</name>
<dbReference type="PANTHER" id="PTHR11603">
    <property type="entry name" value="AAA FAMILY ATPASE"/>
    <property type="match status" value="1"/>
</dbReference>
<evidence type="ECO:0000259" key="2">
    <source>
        <dbReference type="SMART" id="SM00382"/>
    </source>
</evidence>
<dbReference type="EMBL" id="CP002838">
    <property type="protein sequence ID" value="AEM39580.1"/>
    <property type="molecule type" value="Genomic_DNA"/>
</dbReference>
<feature type="domain" description="AAA+ ATPase" evidence="2">
    <location>
        <begin position="270"/>
        <end position="392"/>
    </location>
</feature>